<feature type="compositionally biased region" description="Low complexity" evidence="1">
    <location>
        <begin position="1"/>
        <end position="18"/>
    </location>
</feature>
<keyword evidence="4" id="KW-1185">Reference proteome</keyword>
<evidence type="ECO:0000313" key="4">
    <source>
        <dbReference type="Proteomes" id="UP000600946"/>
    </source>
</evidence>
<evidence type="ECO:0008006" key="5">
    <source>
        <dbReference type="Google" id="ProtNLM"/>
    </source>
</evidence>
<keyword evidence="2" id="KW-0472">Membrane</keyword>
<dbReference type="Proteomes" id="UP000600946">
    <property type="component" value="Unassembled WGS sequence"/>
</dbReference>
<dbReference type="EMBL" id="BMUU01000002">
    <property type="protein sequence ID" value="GGY21645.1"/>
    <property type="molecule type" value="Genomic_DNA"/>
</dbReference>
<protein>
    <recommendedName>
        <fullName evidence="5">DUF4232 domain-containing protein</fullName>
    </recommendedName>
</protein>
<organism evidence="3 4">
    <name type="scientific">Streptomyces xanthochromogenes</name>
    <dbReference type="NCBI Taxonomy" id="67384"/>
    <lineage>
        <taxon>Bacteria</taxon>
        <taxon>Bacillati</taxon>
        <taxon>Actinomycetota</taxon>
        <taxon>Actinomycetes</taxon>
        <taxon>Kitasatosporales</taxon>
        <taxon>Streptomycetaceae</taxon>
        <taxon>Streptomyces</taxon>
    </lineage>
</organism>
<keyword evidence="2" id="KW-1133">Transmembrane helix</keyword>
<gene>
    <name evidence="3" type="ORF">GCM10010326_13240</name>
</gene>
<proteinExistence type="predicted"/>
<sequence length="319" mass="33067">MGRSSRAPGPGPDVAARAVGGGVAGSRIHDRARPEGPASGRVAPANPARREQQRPLMRLRTALVTAVAAAALVPAAGVAAADDGGLPPGRHDLAPRKPVVAAAPVDPPLSLKLPLCAAGTGAAFPLETKIHGGPAEYQPGADSQAWSIDLTNTAHETCDAVHPVLVLVDRDRTLKNSQVKMEFDDPATGRTHPVAFVGTDADERIGVFDDGFPGFVIAPGRTLTVPVRLGFAADAVPDTITANAAIVQRRGSDGQWVGESGDYRFEIVPEGDLLHRIDDELAATGRGSALARLALTAAVLLTAGAALVMASRRPRPRRR</sequence>
<keyword evidence="2" id="KW-0812">Transmembrane</keyword>
<name>A0ABQ2ZSY4_9ACTN</name>
<accession>A0ABQ2ZSY4</accession>
<evidence type="ECO:0000256" key="2">
    <source>
        <dbReference type="SAM" id="Phobius"/>
    </source>
</evidence>
<reference evidence="4" key="1">
    <citation type="journal article" date="2019" name="Int. J. Syst. Evol. Microbiol.">
        <title>The Global Catalogue of Microorganisms (GCM) 10K type strain sequencing project: providing services to taxonomists for standard genome sequencing and annotation.</title>
        <authorList>
            <consortium name="The Broad Institute Genomics Platform"/>
            <consortium name="The Broad Institute Genome Sequencing Center for Infectious Disease"/>
            <person name="Wu L."/>
            <person name="Ma J."/>
        </authorList>
    </citation>
    <scope>NUCLEOTIDE SEQUENCE [LARGE SCALE GENOMIC DNA]</scope>
    <source>
        <strain evidence="4">JCM 4594</strain>
    </source>
</reference>
<feature type="region of interest" description="Disordered" evidence="1">
    <location>
        <begin position="1"/>
        <end position="54"/>
    </location>
</feature>
<evidence type="ECO:0000313" key="3">
    <source>
        <dbReference type="EMBL" id="GGY21645.1"/>
    </source>
</evidence>
<feature type="transmembrane region" description="Helical" evidence="2">
    <location>
        <begin position="289"/>
        <end position="310"/>
    </location>
</feature>
<comment type="caution">
    <text evidence="3">The sequence shown here is derived from an EMBL/GenBank/DDBJ whole genome shotgun (WGS) entry which is preliminary data.</text>
</comment>
<evidence type="ECO:0000256" key="1">
    <source>
        <dbReference type="SAM" id="MobiDB-lite"/>
    </source>
</evidence>
<feature type="transmembrane region" description="Helical" evidence="2">
    <location>
        <begin position="59"/>
        <end position="81"/>
    </location>
</feature>